<sequence length="99" mass="11038">MGKLVRDKIPEIIRRDGQEPAVTVLAEGEYRTALVAKLFEEATEVSEASPVEVAEEIADVYEVLRALAAVNGYEWAAIEKTAEAKREERGGFRDRLYLA</sequence>
<dbReference type="GO" id="GO:0016787">
    <property type="term" value="F:hydrolase activity"/>
    <property type="evidence" value="ECO:0007669"/>
    <property type="project" value="UniProtKB-KW"/>
</dbReference>
<accession>A0A5S4GAK9</accession>
<dbReference type="SUPFAM" id="SSF101386">
    <property type="entry name" value="all-alpha NTP pyrophosphatases"/>
    <property type="match status" value="1"/>
</dbReference>
<dbReference type="AlphaFoldDB" id="A0A5S4GAK9"/>
<dbReference type="Proteomes" id="UP000306628">
    <property type="component" value="Unassembled WGS sequence"/>
</dbReference>
<evidence type="ECO:0000313" key="2">
    <source>
        <dbReference type="Proteomes" id="UP000306628"/>
    </source>
</evidence>
<dbReference type="EMBL" id="VCKX01000110">
    <property type="protein sequence ID" value="TMR29902.1"/>
    <property type="molecule type" value="Genomic_DNA"/>
</dbReference>
<protein>
    <submittedName>
        <fullName evidence="1">Phosphoribosyl-ATP pyrophosphohydrolase</fullName>
    </submittedName>
</protein>
<name>A0A5S4GAK9_9ACTN</name>
<comment type="caution">
    <text evidence="1">The sequence shown here is derived from an EMBL/GenBank/DDBJ whole genome shotgun (WGS) entry which is preliminary data.</text>
</comment>
<gene>
    <name evidence="1" type="ORF">ETD85_30760</name>
</gene>
<keyword evidence="1" id="KW-0378">Hydrolase</keyword>
<reference evidence="1 2" key="1">
    <citation type="submission" date="2019-05" db="EMBL/GenBank/DDBJ databases">
        <title>Draft genome sequence of Nonomuraea zeae DSM 100528.</title>
        <authorList>
            <person name="Saricaoglu S."/>
            <person name="Isik K."/>
        </authorList>
    </citation>
    <scope>NUCLEOTIDE SEQUENCE [LARGE SCALE GENOMIC DNA]</scope>
    <source>
        <strain evidence="1 2">DSM 100528</strain>
    </source>
</reference>
<organism evidence="1 2">
    <name type="scientific">Nonomuraea zeae</name>
    <dbReference type="NCBI Taxonomy" id="1642303"/>
    <lineage>
        <taxon>Bacteria</taxon>
        <taxon>Bacillati</taxon>
        <taxon>Actinomycetota</taxon>
        <taxon>Actinomycetes</taxon>
        <taxon>Streptosporangiales</taxon>
        <taxon>Streptosporangiaceae</taxon>
        <taxon>Nonomuraea</taxon>
    </lineage>
</organism>
<dbReference type="CDD" id="cd11532">
    <property type="entry name" value="NTP-PPase_COG4997"/>
    <property type="match status" value="1"/>
</dbReference>
<dbReference type="InterPro" id="IPR038735">
    <property type="entry name" value="MSMEG_1276-like_NTP-PPase_dom"/>
</dbReference>
<keyword evidence="2" id="KW-1185">Reference proteome</keyword>
<proteinExistence type="predicted"/>
<dbReference type="RefSeq" id="WP_138693303.1">
    <property type="nucleotide sequence ID" value="NZ_JBHSAZ010000081.1"/>
</dbReference>
<evidence type="ECO:0000313" key="1">
    <source>
        <dbReference type="EMBL" id="TMR29902.1"/>
    </source>
</evidence>
<dbReference type="OrthoDB" id="9813491at2"/>